<reference evidence="1 2" key="1">
    <citation type="submission" date="2019-03" db="EMBL/GenBank/DDBJ databases">
        <title>Single cell metagenomics reveals metabolic interactions within the superorganism composed of flagellate Streblomastix strix and complex community of Bacteroidetes bacteria on its surface.</title>
        <authorList>
            <person name="Treitli S.C."/>
            <person name="Kolisko M."/>
            <person name="Husnik F."/>
            <person name="Keeling P."/>
            <person name="Hampl V."/>
        </authorList>
    </citation>
    <scope>NUCLEOTIDE SEQUENCE [LARGE SCALE GENOMIC DNA]</scope>
    <source>
        <strain evidence="1">ST1C</strain>
    </source>
</reference>
<proteinExistence type="predicted"/>
<sequence length="109" mass="13041">MYFEDRVKTVRYWGDNGDLDHITQDTKGNQEYADRQRVAVEVDMTTVPRRATFFVDDIEQPNYVIGIPSEIRFWVRSIQLRISTLSRNLSKLKSLFVMEDQKYYQNQRV</sequence>
<dbReference type="EMBL" id="SNRW01020439">
    <property type="protein sequence ID" value="KAA6365458.1"/>
    <property type="molecule type" value="Genomic_DNA"/>
</dbReference>
<dbReference type="AlphaFoldDB" id="A0A5J4U589"/>
<gene>
    <name evidence="1" type="ORF">EZS28_039015</name>
</gene>
<accession>A0A5J4U589</accession>
<dbReference type="Proteomes" id="UP000324800">
    <property type="component" value="Unassembled WGS sequence"/>
</dbReference>
<name>A0A5J4U589_9EUKA</name>
<protein>
    <submittedName>
        <fullName evidence="1">Uncharacterized protein</fullName>
    </submittedName>
</protein>
<evidence type="ECO:0000313" key="1">
    <source>
        <dbReference type="EMBL" id="KAA6365458.1"/>
    </source>
</evidence>
<evidence type="ECO:0000313" key="2">
    <source>
        <dbReference type="Proteomes" id="UP000324800"/>
    </source>
</evidence>
<organism evidence="1 2">
    <name type="scientific">Streblomastix strix</name>
    <dbReference type="NCBI Taxonomy" id="222440"/>
    <lineage>
        <taxon>Eukaryota</taxon>
        <taxon>Metamonada</taxon>
        <taxon>Preaxostyla</taxon>
        <taxon>Oxymonadida</taxon>
        <taxon>Streblomastigidae</taxon>
        <taxon>Streblomastix</taxon>
    </lineage>
</organism>
<comment type="caution">
    <text evidence="1">The sequence shown here is derived from an EMBL/GenBank/DDBJ whole genome shotgun (WGS) entry which is preliminary data.</text>
</comment>